<protein>
    <recommendedName>
        <fullName evidence="1">Integrase catalytic domain-containing protein</fullName>
    </recommendedName>
</protein>
<dbReference type="EMBL" id="CP093345">
    <property type="protein sequence ID" value="WOG92167.1"/>
    <property type="molecule type" value="Genomic_DNA"/>
</dbReference>
<accession>A0AAF0WLK8</accession>
<dbReference type="Gene3D" id="3.30.420.10">
    <property type="entry name" value="Ribonuclease H-like superfamily/Ribonuclease H"/>
    <property type="match status" value="1"/>
</dbReference>
<dbReference type="InterPro" id="IPR016197">
    <property type="entry name" value="Chromo-like_dom_sf"/>
</dbReference>
<gene>
    <name evidence="2" type="ORF">DCAR_0311427</name>
</gene>
<dbReference type="InterPro" id="IPR036397">
    <property type="entry name" value="RNaseH_sf"/>
</dbReference>
<dbReference type="SUPFAM" id="SSF53098">
    <property type="entry name" value="Ribonuclease H-like"/>
    <property type="match status" value="1"/>
</dbReference>
<dbReference type="PANTHER" id="PTHR45835:SF99">
    <property type="entry name" value="CHROMO DOMAIN-CONTAINING PROTEIN-RELATED"/>
    <property type="match status" value="1"/>
</dbReference>
<evidence type="ECO:0000313" key="2">
    <source>
        <dbReference type="EMBL" id="WOG92167.1"/>
    </source>
</evidence>
<dbReference type="Proteomes" id="UP000077755">
    <property type="component" value="Chromosome 3"/>
</dbReference>
<dbReference type="Pfam" id="PF24626">
    <property type="entry name" value="SH3_Tf2-1"/>
    <property type="match status" value="1"/>
</dbReference>
<proteinExistence type="predicted"/>
<name>A0AAF0WLK8_DAUCS</name>
<evidence type="ECO:0000313" key="3">
    <source>
        <dbReference type="Proteomes" id="UP000077755"/>
    </source>
</evidence>
<dbReference type="InterPro" id="IPR012337">
    <property type="entry name" value="RNaseH-like_sf"/>
</dbReference>
<dbReference type="InterPro" id="IPR056924">
    <property type="entry name" value="SH3_Tf2-1"/>
</dbReference>
<dbReference type="GO" id="GO:0015074">
    <property type="term" value="P:DNA integration"/>
    <property type="evidence" value="ECO:0007669"/>
    <property type="project" value="InterPro"/>
</dbReference>
<dbReference type="GO" id="GO:0003676">
    <property type="term" value="F:nucleic acid binding"/>
    <property type="evidence" value="ECO:0007669"/>
    <property type="project" value="InterPro"/>
</dbReference>
<dbReference type="Gene3D" id="1.10.340.70">
    <property type="match status" value="1"/>
</dbReference>
<evidence type="ECO:0000259" key="1">
    <source>
        <dbReference type="PROSITE" id="PS50994"/>
    </source>
</evidence>
<organism evidence="2 3">
    <name type="scientific">Daucus carota subsp. sativus</name>
    <name type="common">Carrot</name>
    <dbReference type="NCBI Taxonomy" id="79200"/>
    <lineage>
        <taxon>Eukaryota</taxon>
        <taxon>Viridiplantae</taxon>
        <taxon>Streptophyta</taxon>
        <taxon>Embryophyta</taxon>
        <taxon>Tracheophyta</taxon>
        <taxon>Spermatophyta</taxon>
        <taxon>Magnoliopsida</taxon>
        <taxon>eudicotyledons</taxon>
        <taxon>Gunneridae</taxon>
        <taxon>Pentapetalae</taxon>
        <taxon>asterids</taxon>
        <taxon>campanulids</taxon>
        <taxon>Apiales</taxon>
        <taxon>Apiaceae</taxon>
        <taxon>Apioideae</taxon>
        <taxon>Scandiceae</taxon>
        <taxon>Daucinae</taxon>
        <taxon>Daucus</taxon>
        <taxon>Daucus sect. Daucus</taxon>
    </lineage>
</organism>
<dbReference type="InterPro" id="IPR041588">
    <property type="entry name" value="Integrase_H2C2"/>
</dbReference>
<feature type="domain" description="Integrase catalytic" evidence="1">
    <location>
        <begin position="69"/>
        <end position="232"/>
    </location>
</feature>
<dbReference type="AlphaFoldDB" id="A0AAF0WLK8"/>
<dbReference type="InterPro" id="IPR001584">
    <property type="entry name" value="Integrase_cat-core"/>
</dbReference>
<dbReference type="Pfam" id="PF17921">
    <property type="entry name" value="Integrase_H2C2"/>
    <property type="match status" value="1"/>
</dbReference>
<reference evidence="2" key="1">
    <citation type="journal article" date="2016" name="Nat. Genet.">
        <title>A high-quality carrot genome assembly provides new insights into carotenoid accumulation and asterid genome evolution.</title>
        <authorList>
            <person name="Iorizzo M."/>
            <person name="Ellison S."/>
            <person name="Senalik D."/>
            <person name="Zeng P."/>
            <person name="Satapoomin P."/>
            <person name="Huang J."/>
            <person name="Bowman M."/>
            <person name="Iovene M."/>
            <person name="Sanseverino W."/>
            <person name="Cavagnaro P."/>
            <person name="Yildiz M."/>
            <person name="Macko-Podgorni A."/>
            <person name="Moranska E."/>
            <person name="Grzebelus E."/>
            <person name="Grzebelus D."/>
            <person name="Ashrafi H."/>
            <person name="Zheng Z."/>
            <person name="Cheng S."/>
            <person name="Spooner D."/>
            <person name="Van Deynze A."/>
            <person name="Simon P."/>
        </authorList>
    </citation>
    <scope>NUCLEOTIDE SEQUENCE</scope>
    <source>
        <tissue evidence="2">Leaf</tissue>
    </source>
</reference>
<keyword evidence="3" id="KW-1185">Reference proteome</keyword>
<dbReference type="SUPFAM" id="SSF54160">
    <property type="entry name" value="Chromo domain-like"/>
    <property type="match status" value="1"/>
</dbReference>
<dbReference type="PANTHER" id="PTHR45835">
    <property type="entry name" value="YALI0A06105P"/>
    <property type="match status" value="1"/>
</dbReference>
<reference evidence="2" key="2">
    <citation type="submission" date="2022-03" db="EMBL/GenBank/DDBJ databases">
        <title>Draft title - Genomic analysis of global carrot germplasm unveils the trajectory of domestication and the origin of high carotenoid orange carrot.</title>
        <authorList>
            <person name="Iorizzo M."/>
            <person name="Ellison S."/>
            <person name="Senalik D."/>
            <person name="Macko-Podgorni A."/>
            <person name="Grzebelus D."/>
            <person name="Bostan H."/>
            <person name="Rolling W."/>
            <person name="Curaba J."/>
            <person name="Simon P."/>
        </authorList>
    </citation>
    <scope>NUCLEOTIDE SEQUENCE</scope>
    <source>
        <tissue evidence="2">Leaf</tissue>
    </source>
</reference>
<dbReference type="PROSITE" id="PS50994">
    <property type="entry name" value="INTEGRASE"/>
    <property type="match status" value="1"/>
</dbReference>
<sequence length="437" mass="51300">MTDLKRDILSEAHESKYSIHPGSTKMYQDLKRNYWWPNMKREIADWVSKCLTCQKVKAEHQRPGGLLQPLEIPEWKWEHITMDFIVGFPRTRANHDAIWVIVDRLTKSAHFLPISEKYTLERLVKMYMNEVVSKHGVPISIVSDRDARFTSRFWQAFQECFGTRLNLSTAYHPQTDGQSERTIQTIEDMLRACSLDFKGSWDDHLPLVEFSYNNSYHASIGMAPFEALYGRKCRSPLCWDEVGEKKILGPELVQHTKQSIEKIRKRLVAAQDRQKKYADLKRNEKAFDVGENVLLKVSPWKGVIRFGKRSKLNPRYIGPFEILRKVGSVSYQLALPPDLQHIHDVFHVSMLKVYKTDNRHVLNYEPVNIQPDLTYEEQPVEIVDSKIQELRNKRVKLVKVIWRNQAVEEATWELEEEMRKNYPELFDTNRDSEDGIP</sequence>